<dbReference type="InterPro" id="IPR009078">
    <property type="entry name" value="Ferritin-like_SF"/>
</dbReference>
<dbReference type="OrthoDB" id="5288211at2"/>
<proteinExistence type="predicted"/>
<gene>
    <name evidence="1" type="ORF">AZI87_16365</name>
</gene>
<dbReference type="CDD" id="cd00657">
    <property type="entry name" value="Ferritin_like"/>
    <property type="match status" value="1"/>
</dbReference>
<evidence type="ECO:0000313" key="2">
    <source>
        <dbReference type="Proteomes" id="UP000075799"/>
    </source>
</evidence>
<evidence type="ECO:0008006" key="3">
    <source>
        <dbReference type="Google" id="ProtNLM"/>
    </source>
</evidence>
<reference evidence="1 2" key="1">
    <citation type="submission" date="2016-03" db="EMBL/GenBank/DDBJ databases">
        <authorList>
            <person name="Ploux O."/>
        </authorList>
    </citation>
    <scope>NUCLEOTIDE SEQUENCE [LARGE SCALE GENOMIC DNA]</scope>
    <source>
        <strain evidence="1 2">EC13</strain>
    </source>
</reference>
<protein>
    <recommendedName>
        <fullName evidence="3">Ferritin-like domain-containing protein</fullName>
    </recommendedName>
</protein>
<dbReference type="EMBL" id="LUKD01000008">
    <property type="protein sequence ID" value="KYG62844.1"/>
    <property type="molecule type" value="Genomic_DNA"/>
</dbReference>
<sequence>MSLVCQDPRLESALLTALGHMEDLAAKQILGNVSASTPPQFISEIKAHAEDELRHRDALWAVRPFPEAGNSRERELRLELQNIAESFTVGYFGNPILIQAKSRFNAYVHGALTIEQFPFQIYSCFIKATPSETIRSILTSVLADEKNHIQLGKKMMETLPQAEKLCLNQLLTIEKEMCHKMVLRMTDVISAYVNVGVRKESVTASEKLGHVLSADSAATSLWIYALGDSEELAANHMQEIFRRRGLPLPADMVEHVGDEKRHAQLLRQTVLLRRRKLLQQAKYKVLEVRMRKATERYLVTYFSHVMKKFSDPDEIYLFGALGLEMRVFKHYAQLSETTHSVDVAFILDEILRDEAEHTQMVHLRLKDRGFIKPEVLKWIRQTEELCFERAASQVLGGLYAARSWKHEAELV</sequence>
<name>A0A161PAD1_BDEBC</name>
<organism evidence="1 2">
    <name type="scientific">Bdellovibrio bacteriovorus</name>
    <dbReference type="NCBI Taxonomy" id="959"/>
    <lineage>
        <taxon>Bacteria</taxon>
        <taxon>Pseudomonadati</taxon>
        <taxon>Bdellovibrionota</taxon>
        <taxon>Bdellovibrionia</taxon>
        <taxon>Bdellovibrionales</taxon>
        <taxon>Pseudobdellovibrionaceae</taxon>
        <taxon>Bdellovibrio</taxon>
    </lineage>
</organism>
<dbReference type="AlphaFoldDB" id="A0A161PAD1"/>
<dbReference type="Proteomes" id="UP000075799">
    <property type="component" value="Unassembled WGS sequence"/>
</dbReference>
<dbReference type="RefSeq" id="WP_063209244.1">
    <property type="nucleotide sequence ID" value="NZ_LUKD01000008.1"/>
</dbReference>
<dbReference type="SUPFAM" id="SSF47240">
    <property type="entry name" value="Ferritin-like"/>
    <property type="match status" value="1"/>
</dbReference>
<comment type="caution">
    <text evidence="1">The sequence shown here is derived from an EMBL/GenBank/DDBJ whole genome shotgun (WGS) entry which is preliminary data.</text>
</comment>
<evidence type="ECO:0000313" key="1">
    <source>
        <dbReference type="EMBL" id="KYG62844.1"/>
    </source>
</evidence>
<accession>A0A161PAD1</accession>